<dbReference type="Proteomes" id="UP000827892">
    <property type="component" value="Chromosome IV"/>
</dbReference>
<gene>
    <name evidence="2" type="ORF">L3Y34_005027</name>
</gene>
<reference evidence="2 3" key="1">
    <citation type="submission" date="2022-05" db="EMBL/GenBank/DDBJ databases">
        <title>Chromosome-level reference genomes for two strains of Caenorhabditis briggsae: an improved platform for comparative genomics.</title>
        <authorList>
            <person name="Stevens L."/>
            <person name="Andersen E.C."/>
        </authorList>
    </citation>
    <scope>NUCLEOTIDE SEQUENCE [LARGE SCALE GENOMIC DNA]</scope>
    <source>
        <strain evidence="2">QX1410_ONT</strain>
        <tissue evidence="2">Whole-organism</tissue>
    </source>
</reference>
<evidence type="ECO:0000313" key="2">
    <source>
        <dbReference type="EMBL" id="ULT96913.1"/>
    </source>
</evidence>
<protein>
    <submittedName>
        <fullName evidence="2">Uncharacterized protein</fullName>
    </submittedName>
</protein>
<accession>A0AAE9AGY0</accession>
<name>A0AAE9AGY0_CAEBR</name>
<sequence>MGQVRDRKRRGRGKRTVTKLCVSFGKAFRWGRVGRIDWEMEWNGGGGDNNNIKKVSGIGEDETRER</sequence>
<evidence type="ECO:0000313" key="3">
    <source>
        <dbReference type="Proteomes" id="UP000827892"/>
    </source>
</evidence>
<evidence type="ECO:0000256" key="1">
    <source>
        <dbReference type="SAM" id="MobiDB-lite"/>
    </source>
</evidence>
<proteinExistence type="predicted"/>
<dbReference type="AlphaFoldDB" id="A0AAE9AGY0"/>
<feature type="region of interest" description="Disordered" evidence="1">
    <location>
        <begin position="44"/>
        <end position="66"/>
    </location>
</feature>
<dbReference type="EMBL" id="CP090894">
    <property type="protein sequence ID" value="ULT96913.1"/>
    <property type="molecule type" value="Genomic_DNA"/>
</dbReference>
<organism evidence="2 3">
    <name type="scientific">Caenorhabditis briggsae</name>
    <dbReference type="NCBI Taxonomy" id="6238"/>
    <lineage>
        <taxon>Eukaryota</taxon>
        <taxon>Metazoa</taxon>
        <taxon>Ecdysozoa</taxon>
        <taxon>Nematoda</taxon>
        <taxon>Chromadorea</taxon>
        <taxon>Rhabditida</taxon>
        <taxon>Rhabditina</taxon>
        <taxon>Rhabditomorpha</taxon>
        <taxon>Rhabditoidea</taxon>
        <taxon>Rhabditidae</taxon>
        <taxon>Peloderinae</taxon>
        <taxon>Caenorhabditis</taxon>
    </lineage>
</organism>